<dbReference type="STRING" id="1745343.A0A2J6PIM6"/>
<name>A0A2J6PIM6_9HELO</name>
<evidence type="ECO:0000313" key="4">
    <source>
        <dbReference type="EMBL" id="PMD13860.1"/>
    </source>
</evidence>
<feature type="domain" description="PEX14-like helix-turn-helix" evidence="3">
    <location>
        <begin position="13"/>
        <end position="78"/>
    </location>
</feature>
<reference evidence="4 5" key="1">
    <citation type="submission" date="2016-05" db="EMBL/GenBank/DDBJ databases">
        <title>A degradative enzymes factory behind the ericoid mycorrhizal symbiosis.</title>
        <authorList>
            <consortium name="DOE Joint Genome Institute"/>
            <person name="Martino E."/>
            <person name="Morin E."/>
            <person name="Grelet G."/>
            <person name="Kuo A."/>
            <person name="Kohler A."/>
            <person name="Daghino S."/>
            <person name="Barry K."/>
            <person name="Choi C."/>
            <person name="Cichocki N."/>
            <person name="Clum A."/>
            <person name="Copeland A."/>
            <person name="Hainaut M."/>
            <person name="Haridas S."/>
            <person name="Labutti K."/>
            <person name="Lindquist E."/>
            <person name="Lipzen A."/>
            <person name="Khouja H.-R."/>
            <person name="Murat C."/>
            <person name="Ohm R."/>
            <person name="Olson A."/>
            <person name="Spatafora J."/>
            <person name="Veneault-Fourrey C."/>
            <person name="Henrissat B."/>
            <person name="Grigoriev I."/>
            <person name="Martin F."/>
            <person name="Perotto S."/>
        </authorList>
    </citation>
    <scope>NUCLEOTIDE SEQUENCE [LARGE SCALE GENOMIC DNA]</scope>
    <source>
        <strain evidence="4 5">UAMH 7357</strain>
    </source>
</reference>
<evidence type="ECO:0000259" key="2">
    <source>
        <dbReference type="Pfam" id="PF17733"/>
    </source>
</evidence>
<dbReference type="PANTHER" id="PTHR36855:SF1">
    <property type="entry name" value="PEROXISOME MEMBRANE ANCHOR PROTEIN PEX14P N-TERMINAL DOMAIN-CONTAINING PROTEIN"/>
    <property type="match status" value="1"/>
</dbReference>
<keyword evidence="5" id="KW-1185">Reference proteome</keyword>
<dbReference type="InterPro" id="IPR040554">
    <property type="entry name" value="KPWE_PEX14_dom"/>
</dbReference>
<dbReference type="EMBL" id="KZ613526">
    <property type="protein sequence ID" value="PMD13860.1"/>
    <property type="molecule type" value="Genomic_DNA"/>
</dbReference>
<evidence type="ECO:0000259" key="3">
    <source>
        <dbReference type="Pfam" id="PF25871"/>
    </source>
</evidence>
<protein>
    <submittedName>
        <fullName evidence="4">Uncharacterized protein</fullName>
    </submittedName>
</protein>
<evidence type="ECO:0000313" key="5">
    <source>
        <dbReference type="Proteomes" id="UP000235672"/>
    </source>
</evidence>
<dbReference type="PANTHER" id="PTHR36855">
    <property type="entry name" value="CHROMOSOME 10, WHOLE GENOME SHOTGUN SEQUENCE"/>
    <property type="match status" value="1"/>
</dbReference>
<feature type="compositionally biased region" description="Basic and acidic residues" evidence="1">
    <location>
        <begin position="190"/>
        <end position="205"/>
    </location>
</feature>
<feature type="region of interest" description="Disordered" evidence="1">
    <location>
        <begin position="163"/>
        <end position="205"/>
    </location>
</feature>
<gene>
    <name evidence="4" type="ORF">NA56DRAFT_651328</name>
</gene>
<dbReference type="Pfam" id="PF17733">
    <property type="entry name" value="KPWE_dom"/>
    <property type="match status" value="1"/>
</dbReference>
<evidence type="ECO:0000256" key="1">
    <source>
        <dbReference type="SAM" id="MobiDB-lite"/>
    </source>
</evidence>
<organism evidence="4 5">
    <name type="scientific">Hyaloscypha hepaticicola</name>
    <dbReference type="NCBI Taxonomy" id="2082293"/>
    <lineage>
        <taxon>Eukaryota</taxon>
        <taxon>Fungi</taxon>
        <taxon>Dikarya</taxon>
        <taxon>Ascomycota</taxon>
        <taxon>Pezizomycotina</taxon>
        <taxon>Leotiomycetes</taxon>
        <taxon>Helotiales</taxon>
        <taxon>Hyaloscyphaceae</taxon>
        <taxon>Hyaloscypha</taxon>
    </lineage>
</organism>
<proteinExistence type="predicted"/>
<dbReference type="Proteomes" id="UP000235672">
    <property type="component" value="Unassembled WGS sequence"/>
</dbReference>
<feature type="domain" description="Peroxisomal membrane protein PEX14-like KPWE" evidence="2">
    <location>
        <begin position="128"/>
        <end position="174"/>
    </location>
</feature>
<dbReference type="AlphaFoldDB" id="A0A2J6PIM6"/>
<accession>A0A2J6PIM6</accession>
<feature type="compositionally biased region" description="Polar residues" evidence="1">
    <location>
        <begin position="80"/>
        <end position="117"/>
    </location>
</feature>
<dbReference type="OrthoDB" id="9936937at2759"/>
<dbReference type="InterPro" id="IPR058841">
    <property type="entry name" value="HTH_76"/>
</dbReference>
<dbReference type="Pfam" id="PF25871">
    <property type="entry name" value="HTH_76"/>
    <property type="match status" value="1"/>
</dbReference>
<sequence length="205" mass="22785">MSAEAIPTSDNVEIYRQLEEYPWDTDKEFQIGLTAILGPNPSPSQLHDLTLRAQCYYLSRKKSIPINFDEYKAYLASKSSSTPSQTAEPASTQLESSLQSATSPSQTTEMANQTTPHQEPEAEQKTAPYPPTFAQIVALITNNQPIPGIREIPNTLSTVVSEPKLPKRRKPWEKDVPEDVIQGRAGGTFGDHRDVYIKQDLPDDA</sequence>
<feature type="region of interest" description="Disordered" evidence="1">
    <location>
        <begin position="80"/>
        <end position="127"/>
    </location>
</feature>